<organism evidence="2 3">
    <name type="scientific">Blastococcus xanthinilyticus</name>
    <dbReference type="NCBI Taxonomy" id="1564164"/>
    <lineage>
        <taxon>Bacteria</taxon>
        <taxon>Bacillati</taxon>
        <taxon>Actinomycetota</taxon>
        <taxon>Actinomycetes</taxon>
        <taxon>Geodermatophilales</taxon>
        <taxon>Geodermatophilaceae</taxon>
        <taxon>Blastococcus</taxon>
    </lineage>
</organism>
<evidence type="ECO:0000256" key="1">
    <source>
        <dbReference type="SAM" id="Phobius"/>
    </source>
</evidence>
<accession>A0A5S5CWB2</accession>
<dbReference type="AlphaFoldDB" id="A0A5S5CWB2"/>
<sequence>MRVPPRQLVAVLTVVLSVVAWAAWLAWDQEYYLDPATGDPAGPYRAWQVVGSVLTLLVAAALAGWALRAVVAAALVTVPFTVCWTVAAAGQDDTGLFVVGAVLIAVGLFLGSGAVAAGTGRLNSPGRR</sequence>
<keyword evidence="3" id="KW-1185">Reference proteome</keyword>
<dbReference type="Proteomes" id="UP000322499">
    <property type="component" value="Unassembled WGS sequence"/>
</dbReference>
<evidence type="ECO:0000313" key="3">
    <source>
        <dbReference type="Proteomes" id="UP000322499"/>
    </source>
</evidence>
<feature type="transmembrane region" description="Helical" evidence="1">
    <location>
        <begin position="70"/>
        <end position="90"/>
    </location>
</feature>
<keyword evidence="1" id="KW-0812">Transmembrane</keyword>
<dbReference type="EMBL" id="VNHW01000005">
    <property type="protein sequence ID" value="TYP88080.1"/>
    <property type="molecule type" value="Genomic_DNA"/>
</dbReference>
<feature type="transmembrane region" description="Helical" evidence="1">
    <location>
        <begin position="46"/>
        <end position="63"/>
    </location>
</feature>
<feature type="transmembrane region" description="Helical" evidence="1">
    <location>
        <begin position="96"/>
        <end position="118"/>
    </location>
</feature>
<protein>
    <submittedName>
        <fullName evidence="2">Uncharacterized protein</fullName>
    </submittedName>
</protein>
<dbReference type="RefSeq" id="WP_166532998.1">
    <property type="nucleotide sequence ID" value="NZ_VNHW01000005.1"/>
</dbReference>
<evidence type="ECO:0000313" key="2">
    <source>
        <dbReference type="EMBL" id="TYP88080.1"/>
    </source>
</evidence>
<name>A0A5S5CWB2_9ACTN</name>
<comment type="caution">
    <text evidence="2">The sequence shown here is derived from an EMBL/GenBank/DDBJ whole genome shotgun (WGS) entry which is preliminary data.</text>
</comment>
<proteinExistence type="predicted"/>
<keyword evidence="1" id="KW-1133">Transmembrane helix</keyword>
<gene>
    <name evidence="2" type="ORF">BD833_105256</name>
</gene>
<reference evidence="2 3" key="1">
    <citation type="submission" date="2019-07" db="EMBL/GenBank/DDBJ databases">
        <title>Genomic Encyclopedia of Archaeal and Bacterial Type Strains, Phase II (KMG-II): from individual species to whole genera.</title>
        <authorList>
            <person name="Goeker M."/>
        </authorList>
    </citation>
    <scope>NUCLEOTIDE SEQUENCE [LARGE SCALE GENOMIC DNA]</scope>
    <source>
        <strain evidence="2 3">DSM 46842</strain>
    </source>
</reference>
<keyword evidence="1" id="KW-0472">Membrane</keyword>